<evidence type="ECO:0000313" key="14">
    <source>
        <dbReference type="Proteomes" id="UP000002852"/>
    </source>
</evidence>
<keyword evidence="10" id="KW-0862">Zinc</keyword>
<dbReference type="PANTHER" id="PTHR15503:SF36">
    <property type="entry name" value="RETROTRANSPOSON GAG-LIKE PROTEIN 5"/>
    <property type="match status" value="1"/>
</dbReference>
<reference evidence="14" key="1">
    <citation type="submission" date="2012-01" db="EMBL/GenBank/DDBJ databases">
        <authorList>
            <person name="Walter R."/>
            <person name="Schartl M."/>
            <person name="Warren W."/>
        </authorList>
    </citation>
    <scope>NUCLEOTIDE SEQUENCE [LARGE SCALE GENOMIC DNA]</scope>
    <source>
        <strain evidence="14">JP 163 A</strain>
    </source>
</reference>
<dbReference type="GO" id="GO:0003964">
    <property type="term" value="F:RNA-directed DNA polymerase activity"/>
    <property type="evidence" value="ECO:0007669"/>
    <property type="project" value="UniProtKB-KW"/>
</dbReference>
<evidence type="ECO:0000256" key="4">
    <source>
        <dbReference type="ARBA" id="ARBA00022679"/>
    </source>
</evidence>
<feature type="domain" description="CCHC-type" evidence="12">
    <location>
        <begin position="292"/>
        <end position="307"/>
    </location>
</feature>
<keyword evidence="3" id="KW-0645">Protease</keyword>
<dbReference type="InterPro" id="IPR043502">
    <property type="entry name" value="DNA/RNA_pol_sf"/>
</dbReference>
<dbReference type="Proteomes" id="UP000002852">
    <property type="component" value="Unassembled WGS sequence"/>
</dbReference>
<sequence length="684" mass="76921">MDPSHAQEWRTAVEKSISKLEVNMQEMMSMLSKLTVPTAPPSASAAPGQAPPQQVRLPLPQEPRLSPPEVFCGEPSQCRPFITQCEIHFELQPSSFPSERAKVAYLISLLSGKAKIWGTAEWQKDSLICYSFNDFSKELIRVFDPCLPEREAARGLWRIKQGKRRINEYIIDFHTLSADSDWNDEALCDAFYQGLSENIKDELSTRDPPKDLADLETMASRIDQRMHERRLEKASDRLYPTTSLGVPSRLTMRSPLPKPPSFPPQDQPEPMQIGRSRLTPEERERRLKKGLCFYCGSEDHQLRQCPSKRLVPSVCSALLNQHTTTKSSLITISAQISMRGRSHSLAAFVDSGADTEFMDAELARSLHLKLKESTRKTEVQAIDGHVLHQVKLETEPVRLIVGGNHQESISFLIINSPNIPVILGATWLRLHNPHIDWVHGLVLGWSTHCLSTCLQAANHPGPVPLGPPVQDPDLSGIPKDYHDLKEVFSKHRATSLPPHRPYDCAINLLPGTCPPKGRLFSLSVPEDQAMRDYIKEALQAGIIRPSSSPAGAGFFFVGKKDGSLRPCIDYRALNDITIKNRYPLPLTNTAFERIQGSTIFTKLDLRNAYHLVRIREGDEWKTAFNTPTGHYEYLVMPFGLTNRRRERPDRKCPTARHPLSTPPTSPNPSHLHFLTGAKEAWASL</sequence>
<evidence type="ECO:0000256" key="10">
    <source>
        <dbReference type="PROSITE-ProRule" id="PRU00047"/>
    </source>
</evidence>
<reference evidence="13" key="4">
    <citation type="submission" date="2025-09" db="UniProtKB">
        <authorList>
            <consortium name="Ensembl"/>
        </authorList>
    </citation>
    <scope>IDENTIFICATION</scope>
    <source>
        <strain evidence="13">JP 163 A</strain>
    </source>
</reference>
<dbReference type="Pfam" id="PF03732">
    <property type="entry name" value="Retrotrans_gag"/>
    <property type="match status" value="1"/>
</dbReference>
<evidence type="ECO:0000313" key="13">
    <source>
        <dbReference type="Ensembl" id="ENSXMAP00000023464.1"/>
    </source>
</evidence>
<dbReference type="FunFam" id="3.10.10.10:FF:000007">
    <property type="entry name" value="Retrovirus-related Pol polyprotein from transposon 17.6-like Protein"/>
    <property type="match status" value="1"/>
</dbReference>
<dbReference type="GO" id="GO:0006508">
    <property type="term" value="P:proteolysis"/>
    <property type="evidence" value="ECO:0007669"/>
    <property type="project" value="UniProtKB-KW"/>
</dbReference>
<dbReference type="GO" id="GO:0008270">
    <property type="term" value="F:zinc ion binding"/>
    <property type="evidence" value="ECO:0007669"/>
    <property type="project" value="UniProtKB-KW"/>
</dbReference>
<reference evidence="13" key="3">
    <citation type="submission" date="2025-08" db="UniProtKB">
        <authorList>
            <consortium name="Ensembl"/>
        </authorList>
    </citation>
    <scope>IDENTIFICATION</scope>
    <source>
        <strain evidence="13">JP 163 A</strain>
    </source>
</reference>
<dbReference type="PANTHER" id="PTHR15503">
    <property type="entry name" value="LDOC1 RELATED"/>
    <property type="match status" value="1"/>
</dbReference>
<protein>
    <recommendedName>
        <fullName evidence="2">ribonuclease H</fullName>
        <ecNumber evidence="2">3.1.26.4</ecNumber>
    </recommendedName>
</protein>
<dbReference type="STRING" id="8083.ENSXMAP00000023464"/>
<dbReference type="Ensembl" id="ENSXMAT00000039901.1">
    <property type="protein sequence ID" value="ENSXMAP00000023464.1"/>
    <property type="gene ID" value="ENSXMAG00000023632.1"/>
</dbReference>
<keyword evidence="4" id="KW-0808">Transferase</keyword>
<evidence type="ECO:0000256" key="11">
    <source>
        <dbReference type="SAM" id="MobiDB-lite"/>
    </source>
</evidence>
<evidence type="ECO:0000256" key="9">
    <source>
        <dbReference type="ARBA" id="ARBA00022918"/>
    </source>
</evidence>
<feature type="compositionally biased region" description="Low complexity" evidence="11">
    <location>
        <begin position="41"/>
        <end position="54"/>
    </location>
</feature>
<dbReference type="EC" id="3.1.26.4" evidence="2"/>
<dbReference type="InterPro" id="IPR021109">
    <property type="entry name" value="Peptidase_aspartic_dom_sf"/>
</dbReference>
<evidence type="ECO:0000256" key="3">
    <source>
        <dbReference type="ARBA" id="ARBA00022670"/>
    </source>
</evidence>
<comment type="similarity">
    <text evidence="1">Belongs to the beta type-B retroviral polymerase family. HERV class-II K(HML-2) pol subfamily.</text>
</comment>
<feature type="region of interest" description="Disordered" evidence="11">
    <location>
        <begin position="644"/>
        <end position="671"/>
    </location>
</feature>
<keyword evidence="9" id="KW-0695">RNA-directed DNA polymerase</keyword>
<keyword evidence="5" id="KW-0548">Nucleotidyltransferase</keyword>
<evidence type="ECO:0000256" key="6">
    <source>
        <dbReference type="ARBA" id="ARBA00022722"/>
    </source>
</evidence>
<dbReference type="CDD" id="cd00303">
    <property type="entry name" value="retropepsin_like"/>
    <property type="match status" value="1"/>
</dbReference>
<proteinExistence type="inferred from homology"/>
<dbReference type="OMA" id="CAANTSW"/>
<keyword evidence="8" id="KW-0378">Hydrolase</keyword>
<dbReference type="Gene3D" id="3.30.70.270">
    <property type="match status" value="1"/>
</dbReference>
<dbReference type="Pfam" id="PF00098">
    <property type="entry name" value="zf-CCHC"/>
    <property type="match status" value="1"/>
</dbReference>
<dbReference type="AlphaFoldDB" id="A0A3B5PZK2"/>
<dbReference type="SUPFAM" id="SSF50630">
    <property type="entry name" value="Acid proteases"/>
    <property type="match status" value="1"/>
</dbReference>
<reference evidence="14" key="2">
    <citation type="journal article" date="2013" name="Nat. Genet.">
        <title>The genome of the platyfish, Xiphophorus maculatus, provides insights into evolutionary adaptation and several complex traits.</title>
        <authorList>
            <person name="Schartl M."/>
            <person name="Walter R.B."/>
            <person name="Shen Y."/>
            <person name="Garcia T."/>
            <person name="Catchen J."/>
            <person name="Amores A."/>
            <person name="Braasch I."/>
            <person name="Chalopin D."/>
            <person name="Volff J.N."/>
            <person name="Lesch K.P."/>
            <person name="Bisazza A."/>
            <person name="Minx P."/>
            <person name="Hillier L."/>
            <person name="Wilson R.K."/>
            <person name="Fuerstenberg S."/>
            <person name="Boore J."/>
            <person name="Searle S."/>
            <person name="Postlethwait J.H."/>
            <person name="Warren W.C."/>
        </authorList>
    </citation>
    <scope>NUCLEOTIDE SEQUENCE [LARGE SCALE GENOMIC DNA]</scope>
    <source>
        <strain evidence="14">JP 163 A</strain>
    </source>
</reference>
<evidence type="ECO:0000256" key="7">
    <source>
        <dbReference type="ARBA" id="ARBA00022759"/>
    </source>
</evidence>
<keyword evidence="14" id="KW-1185">Reference proteome</keyword>
<dbReference type="Gene3D" id="2.40.70.10">
    <property type="entry name" value="Acid Proteases"/>
    <property type="match status" value="1"/>
</dbReference>
<dbReference type="SUPFAM" id="SSF57756">
    <property type="entry name" value="Retrovirus zinc finger-like domains"/>
    <property type="match status" value="1"/>
</dbReference>
<evidence type="ECO:0000256" key="1">
    <source>
        <dbReference type="ARBA" id="ARBA00010879"/>
    </source>
</evidence>
<dbReference type="InterPro" id="IPR043128">
    <property type="entry name" value="Rev_trsase/Diguanyl_cyclase"/>
</dbReference>
<dbReference type="CDD" id="cd01647">
    <property type="entry name" value="RT_LTR"/>
    <property type="match status" value="1"/>
</dbReference>
<dbReference type="SMART" id="SM00343">
    <property type="entry name" value="ZnF_C2HC"/>
    <property type="match status" value="1"/>
</dbReference>
<evidence type="ECO:0000256" key="2">
    <source>
        <dbReference type="ARBA" id="ARBA00012180"/>
    </source>
</evidence>
<keyword evidence="10" id="KW-0479">Metal-binding</keyword>
<evidence type="ECO:0000256" key="5">
    <source>
        <dbReference type="ARBA" id="ARBA00022695"/>
    </source>
</evidence>
<dbReference type="InterPro" id="IPR032567">
    <property type="entry name" value="RTL1-rel"/>
</dbReference>
<dbReference type="GeneTree" id="ENSGT00940000171189"/>
<dbReference type="Pfam" id="PF00078">
    <property type="entry name" value="RVT_1"/>
    <property type="match status" value="1"/>
</dbReference>
<evidence type="ECO:0000259" key="12">
    <source>
        <dbReference type="PROSITE" id="PS50158"/>
    </source>
</evidence>
<dbReference type="InterPro" id="IPR000477">
    <property type="entry name" value="RT_dom"/>
</dbReference>
<dbReference type="GO" id="GO:0003676">
    <property type="term" value="F:nucleic acid binding"/>
    <property type="evidence" value="ECO:0007669"/>
    <property type="project" value="InterPro"/>
</dbReference>
<dbReference type="GO" id="GO:0004523">
    <property type="term" value="F:RNA-DNA hybrid ribonuclease activity"/>
    <property type="evidence" value="ECO:0007669"/>
    <property type="project" value="UniProtKB-EC"/>
</dbReference>
<evidence type="ECO:0000256" key="8">
    <source>
        <dbReference type="ARBA" id="ARBA00022801"/>
    </source>
</evidence>
<keyword evidence="10" id="KW-0863">Zinc-finger</keyword>
<accession>A0A3B5PZK2</accession>
<dbReference type="PROSITE" id="PS50158">
    <property type="entry name" value="ZF_CCHC"/>
    <property type="match status" value="1"/>
</dbReference>
<feature type="compositionally biased region" description="Pro residues" evidence="11">
    <location>
        <begin position="256"/>
        <end position="267"/>
    </location>
</feature>
<organism evidence="13 14">
    <name type="scientific">Xiphophorus maculatus</name>
    <name type="common">Southern platyfish</name>
    <name type="synonym">Platypoecilus maculatus</name>
    <dbReference type="NCBI Taxonomy" id="8083"/>
    <lineage>
        <taxon>Eukaryota</taxon>
        <taxon>Metazoa</taxon>
        <taxon>Chordata</taxon>
        <taxon>Craniata</taxon>
        <taxon>Vertebrata</taxon>
        <taxon>Euteleostomi</taxon>
        <taxon>Actinopterygii</taxon>
        <taxon>Neopterygii</taxon>
        <taxon>Teleostei</taxon>
        <taxon>Neoteleostei</taxon>
        <taxon>Acanthomorphata</taxon>
        <taxon>Ovalentaria</taxon>
        <taxon>Atherinomorphae</taxon>
        <taxon>Cyprinodontiformes</taxon>
        <taxon>Poeciliidae</taxon>
        <taxon>Poeciliinae</taxon>
        <taxon>Xiphophorus</taxon>
    </lineage>
</organism>
<dbReference type="InterPro" id="IPR036875">
    <property type="entry name" value="Znf_CCHC_sf"/>
</dbReference>
<feature type="region of interest" description="Disordered" evidence="11">
    <location>
        <begin position="36"/>
        <end position="56"/>
    </location>
</feature>
<dbReference type="Pfam" id="PF13975">
    <property type="entry name" value="gag-asp_proteas"/>
    <property type="match status" value="1"/>
</dbReference>
<dbReference type="GO" id="GO:0008233">
    <property type="term" value="F:peptidase activity"/>
    <property type="evidence" value="ECO:0007669"/>
    <property type="project" value="UniProtKB-KW"/>
</dbReference>
<keyword evidence="6" id="KW-0540">Nuclease</keyword>
<dbReference type="SUPFAM" id="SSF56672">
    <property type="entry name" value="DNA/RNA polymerases"/>
    <property type="match status" value="1"/>
</dbReference>
<keyword evidence="7" id="KW-0255">Endonuclease</keyword>
<name>A0A3B5PZK2_XIPMA</name>
<dbReference type="InterPro" id="IPR005162">
    <property type="entry name" value="Retrotrans_gag_dom"/>
</dbReference>
<dbReference type="InterPro" id="IPR001878">
    <property type="entry name" value="Znf_CCHC"/>
</dbReference>
<feature type="region of interest" description="Disordered" evidence="11">
    <location>
        <begin position="242"/>
        <end position="281"/>
    </location>
</feature>
<dbReference type="Gene3D" id="3.10.10.10">
    <property type="entry name" value="HIV Type 1 Reverse Transcriptase, subunit A, domain 1"/>
    <property type="match status" value="1"/>
</dbReference>
<dbReference type="InParanoid" id="A0A3B5PZK2"/>